<dbReference type="EMBL" id="LDYG01000039">
    <property type="protein sequence ID" value="KUP05340.1"/>
    <property type="molecule type" value="Genomic_DNA"/>
</dbReference>
<dbReference type="InterPro" id="IPR015424">
    <property type="entry name" value="PyrdxlP-dep_Trfase"/>
</dbReference>
<evidence type="ECO:0000256" key="2">
    <source>
        <dbReference type="ARBA" id="ARBA00012224"/>
    </source>
</evidence>
<dbReference type="Proteomes" id="UP000074108">
    <property type="component" value="Unassembled WGS sequence"/>
</dbReference>
<dbReference type="PATRIC" id="fig|1150625.3.peg.2631"/>
<reference evidence="7 8" key="1">
    <citation type="journal article" date="2016" name="Front. Microbiol.">
        <title>Microevolution Analysis of Bacillus coahuilensis Unveils Differences in Phosphorus Acquisition Strategies and Their Regulation.</title>
        <authorList>
            <person name="Gomez-Lunar Z."/>
            <person name="Hernandez-Gonzalez I."/>
            <person name="Rodriguez-Torres M.D."/>
            <person name="Souza V."/>
            <person name="Olmedo-Alvarez G."/>
        </authorList>
    </citation>
    <scope>NUCLEOTIDE SEQUENCE [LARGE SCALE GENOMIC DNA]</scope>
    <source>
        <strain evidence="8">p1.1.43</strain>
    </source>
</reference>
<accession>A0A147K681</accession>
<feature type="domain" description="Aminotransferase class I/classII large" evidence="6">
    <location>
        <begin position="39"/>
        <end position="381"/>
    </location>
</feature>
<dbReference type="PANTHER" id="PTHR43525">
    <property type="entry name" value="PROTEIN MALY"/>
    <property type="match status" value="1"/>
</dbReference>
<comment type="cofactor">
    <cofactor evidence="1">
        <name>pyridoxal 5'-phosphate</name>
        <dbReference type="ChEBI" id="CHEBI:597326"/>
    </cofactor>
</comment>
<comment type="caution">
    <text evidence="7">The sequence shown here is derived from an EMBL/GenBank/DDBJ whole genome shotgun (WGS) entry which is preliminary data.</text>
</comment>
<proteinExistence type="inferred from homology"/>
<evidence type="ECO:0000256" key="1">
    <source>
        <dbReference type="ARBA" id="ARBA00001933"/>
    </source>
</evidence>
<dbReference type="CDD" id="cd00609">
    <property type="entry name" value="AAT_like"/>
    <property type="match status" value="1"/>
</dbReference>
<dbReference type="NCBIfam" id="TIGR04350">
    <property type="entry name" value="C_S_lyase_PatB"/>
    <property type="match status" value="1"/>
</dbReference>
<gene>
    <name evidence="7" type="ORF">Q75_12510</name>
</gene>
<dbReference type="EC" id="4.4.1.13" evidence="2"/>
<dbReference type="OrthoDB" id="9802872at2"/>
<organism evidence="7 8">
    <name type="scientific">Bacillus coahuilensis p1.1.43</name>
    <dbReference type="NCBI Taxonomy" id="1150625"/>
    <lineage>
        <taxon>Bacteria</taxon>
        <taxon>Bacillati</taxon>
        <taxon>Bacillota</taxon>
        <taxon>Bacilli</taxon>
        <taxon>Bacillales</taxon>
        <taxon>Bacillaceae</taxon>
        <taxon>Bacillus</taxon>
    </lineage>
</organism>
<evidence type="ECO:0000256" key="5">
    <source>
        <dbReference type="ARBA" id="ARBA00037974"/>
    </source>
</evidence>
<dbReference type="InterPro" id="IPR015422">
    <property type="entry name" value="PyrdxlP-dep_Trfase_small"/>
</dbReference>
<evidence type="ECO:0000313" key="7">
    <source>
        <dbReference type="EMBL" id="KUP05340.1"/>
    </source>
</evidence>
<dbReference type="GO" id="GO:0047804">
    <property type="term" value="F:cysteine-S-conjugate beta-lyase activity"/>
    <property type="evidence" value="ECO:0007669"/>
    <property type="project" value="UniProtKB-EC"/>
</dbReference>
<keyword evidence="8" id="KW-1185">Reference proteome</keyword>
<sequence>MEYFNEEIDRLKTDSVKWDMNEMVYGTNDVLPMWVADMDFKPPTEVQTSLHERIGHGVFGYTFPSSETTTSVVNWLKRRWDWTIEEEAILYNAGIVPALALAIHAFTNKGDRILIQTPVYFPFFQLIEENERIVVDSPLHLDDGHYSIDFEDLEERIKSGVRLFFLCSPHNPVGRVWTKEELIKITELCKKYHVLIVSDEIHGDLVFPPKEHIPISKLDPDYDRVVTLLAPSKTFNIAGLQASVIVAPNQQIRETLEATKHRLGLFGVNALGLTALKSAYTHGDKWLDDLLCYLKENILYVKNFLKEELPSVSVIESDGTYLLWLDIRMLPYSEEQIQKSLIENGKLALEPGSKYGKEGIGFLRMNIGCTKRTVQDAMERLKKGIDALHK</sequence>
<dbReference type="PANTHER" id="PTHR43525:SF1">
    <property type="entry name" value="PROTEIN MALY"/>
    <property type="match status" value="1"/>
</dbReference>
<evidence type="ECO:0000259" key="6">
    <source>
        <dbReference type="Pfam" id="PF00155"/>
    </source>
</evidence>
<dbReference type="InterPro" id="IPR027619">
    <property type="entry name" value="C-S_lyase_PatB-like"/>
</dbReference>
<protein>
    <recommendedName>
        <fullName evidence="2">cysteine-S-conjugate beta-lyase</fullName>
        <ecNumber evidence="2">4.4.1.13</ecNumber>
    </recommendedName>
</protein>
<keyword evidence="3" id="KW-0663">Pyridoxal phosphate</keyword>
<dbReference type="InterPro" id="IPR015421">
    <property type="entry name" value="PyrdxlP-dep_Trfase_major"/>
</dbReference>
<dbReference type="Gene3D" id="3.40.640.10">
    <property type="entry name" value="Type I PLP-dependent aspartate aminotransferase-like (Major domain)"/>
    <property type="match status" value="1"/>
</dbReference>
<evidence type="ECO:0000256" key="3">
    <source>
        <dbReference type="ARBA" id="ARBA00022898"/>
    </source>
</evidence>
<evidence type="ECO:0000313" key="8">
    <source>
        <dbReference type="Proteomes" id="UP000074108"/>
    </source>
</evidence>
<dbReference type="RefSeq" id="WP_059351548.1">
    <property type="nucleotide sequence ID" value="NZ_LDYG01000039.1"/>
</dbReference>
<dbReference type="InterPro" id="IPR004839">
    <property type="entry name" value="Aminotransferase_I/II_large"/>
</dbReference>
<comment type="similarity">
    <text evidence="5">Belongs to the class-II pyridoxal-phosphate-dependent aminotransferase family. MalY/PatB cystathionine beta-lyase subfamily.</text>
</comment>
<evidence type="ECO:0000256" key="4">
    <source>
        <dbReference type="ARBA" id="ARBA00023239"/>
    </source>
</evidence>
<dbReference type="STRING" id="1150625.Q75_12510"/>
<dbReference type="InterPro" id="IPR051798">
    <property type="entry name" value="Class-II_PLP-Dep_Aminotrans"/>
</dbReference>
<name>A0A147K681_9BACI</name>
<dbReference type="Gene3D" id="3.90.1150.10">
    <property type="entry name" value="Aspartate Aminotransferase, domain 1"/>
    <property type="match status" value="1"/>
</dbReference>
<dbReference type="Pfam" id="PF00155">
    <property type="entry name" value="Aminotran_1_2"/>
    <property type="match status" value="1"/>
</dbReference>
<dbReference type="GO" id="GO:0030170">
    <property type="term" value="F:pyridoxal phosphate binding"/>
    <property type="evidence" value="ECO:0007669"/>
    <property type="project" value="InterPro"/>
</dbReference>
<dbReference type="AlphaFoldDB" id="A0A147K681"/>
<dbReference type="SUPFAM" id="SSF53383">
    <property type="entry name" value="PLP-dependent transferases"/>
    <property type="match status" value="1"/>
</dbReference>
<keyword evidence="4 7" id="KW-0456">Lyase</keyword>